<feature type="compositionally biased region" description="Low complexity" evidence="1">
    <location>
        <begin position="529"/>
        <end position="542"/>
    </location>
</feature>
<keyword evidence="3" id="KW-1185">Reference proteome</keyword>
<dbReference type="GO" id="GO:0005634">
    <property type="term" value="C:nucleus"/>
    <property type="evidence" value="ECO:0007669"/>
    <property type="project" value="TreeGrafter"/>
</dbReference>
<feature type="region of interest" description="Disordered" evidence="1">
    <location>
        <begin position="529"/>
        <end position="572"/>
    </location>
</feature>
<dbReference type="GO" id="GO:0000309">
    <property type="term" value="F:nicotinamide-nucleotide adenylyltransferase activity"/>
    <property type="evidence" value="ECO:0007669"/>
    <property type="project" value="TreeGrafter"/>
</dbReference>
<dbReference type="GO" id="GO:0016887">
    <property type="term" value="F:ATP hydrolysis activity"/>
    <property type="evidence" value="ECO:0007669"/>
    <property type="project" value="TreeGrafter"/>
</dbReference>
<reference evidence="2" key="1">
    <citation type="submission" date="2021-02" db="EMBL/GenBank/DDBJ databases">
        <title>First Annotated Genome of the Yellow-green Alga Tribonema minus.</title>
        <authorList>
            <person name="Mahan K.M."/>
        </authorList>
    </citation>
    <scope>NUCLEOTIDE SEQUENCE</scope>
    <source>
        <strain evidence="2">UTEX B ZZ1240</strain>
    </source>
</reference>
<dbReference type="PANTHER" id="PTHR31285:SF0">
    <property type="entry name" value="NICOTINAMIDE MONONUCLEOTIDE ADENYLYLTRANSFERASE"/>
    <property type="match status" value="1"/>
</dbReference>
<dbReference type="GO" id="GO:0005737">
    <property type="term" value="C:cytoplasm"/>
    <property type="evidence" value="ECO:0007669"/>
    <property type="project" value="TreeGrafter"/>
</dbReference>
<feature type="region of interest" description="Disordered" evidence="1">
    <location>
        <begin position="304"/>
        <end position="339"/>
    </location>
</feature>
<protein>
    <recommendedName>
        <fullName evidence="4">Cytidyltransferase-like domain-containing protein</fullName>
    </recommendedName>
</protein>
<dbReference type="SUPFAM" id="SSF52374">
    <property type="entry name" value="Nucleotidylyl transferase"/>
    <property type="match status" value="1"/>
</dbReference>
<dbReference type="PANTHER" id="PTHR31285">
    <property type="entry name" value="NICOTINAMIDE MONONUCLEOTIDE ADENYLYLTRANSFERASE"/>
    <property type="match status" value="1"/>
</dbReference>
<dbReference type="EMBL" id="JAFCMP010000168">
    <property type="protein sequence ID" value="KAG5184315.1"/>
    <property type="molecule type" value="Genomic_DNA"/>
</dbReference>
<organism evidence="2 3">
    <name type="scientific">Tribonema minus</name>
    <dbReference type="NCBI Taxonomy" id="303371"/>
    <lineage>
        <taxon>Eukaryota</taxon>
        <taxon>Sar</taxon>
        <taxon>Stramenopiles</taxon>
        <taxon>Ochrophyta</taxon>
        <taxon>PX clade</taxon>
        <taxon>Xanthophyceae</taxon>
        <taxon>Tribonematales</taxon>
        <taxon>Tribonemataceae</taxon>
        <taxon>Tribonema</taxon>
    </lineage>
</organism>
<feature type="compositionally biased region" description="Low complexity" evidence="1">
    <location>
        <begin position="550"/>
        <end position="566"/>
    </location>
</feature>
<dbReference type="SUPFAM" id="SSF142433">
    <property type="entry name" value="CinA-like"/>
    <property type="match status" value="1"/>
</dbReference>
<proteinExistence type="predicted"/>
<dbReference type="Proteomes" id="UP000664859">
    <property type="component" value="Unassembled WGS sequence"/>
</dbReference>
<dbReference type="InterPro" id="IPR036653">
    <property type="entry name" value="CinA-like_C"/>
</dbReference>
<gene>
    <name evidence="2" type="ORF">JKP88DRAFT_348454</name>
</gene>
<evidence type="ECO:0000313" key="2">
    <source>
        <dbReference type="EMBL" id="KAG5184315.1"/>
    </source>
</evidence>
<feature type="region of interest" description="Disordered" evidence="1">
    <location>
        <begin position="229"/>
        <end position="249"/>
    </location>
</feature>
<evidence type="ECO:0008006" key="4">
    <source>
        <dbReference type="Google" id="ProtNLM"/>
    </source>
</evidence>
<accession>A0A836CF87</accession>
<evidence type="ECO:0000313" key="3">
    <source>
        <dbReference type="Proteomes" id="UP000664859"/>
    </source>
</evidence>
<dbReference type="AlphaFoldDB" id="A0A836CF87"/>
<evidence type="ECO:0000256" key="1">
    <source>
        <dbReference type="SAM" id="MobiDB-lite"/>
    </source>
</evidence>
<comment type="caution">
    <text evidence="2">The sequence shown here is derived from an EMBL/GenBank/DDBJ whole genome shotgun (WGS) entry which is preliminary data.</text>
</comment>
<name>A0A836CF87_9STRA</name>
<dbReference type="Gene3D" id="3.40.50.620">
    <property type="entry name" value="HUPs"/>
    <property type="match status" value="1"/>
</dbReference>
<sequence>MPNPPQLCLSTTGAGGQAVAWLLGVPGASATLLEATVPYSPLSGRQWMGGAAAAPTSLCSEEAAIAMAREAYKRALQLTVAERGLARAAAACALGVGATAAVASTRPKRGDHRWDGGGARCVRGAGVPVHACLVAVGVVVIDQAYVGAACALGVGATAALASTQPKRGDHRCHVAACGAAGTTLYSLTLAKGRRDRAGEDAVVSRLVLRAVLEPPEAFLRAALLLDGGGASSSGSAPQPPEAVPAARHTAPPDALDRLLAGHIGQVLVLPGGANGEVDAAAAATAEDAAAAAAAADDAAAADAEGAARGGGEPSAADAAAARLRSAGSGEQARRAEGGAAAAAGGGVQMMFPELPVPAPALVFPGSFNPLHNGHVALVQAAQACYARTQADSSAGSSGGGGSADVGSDAAAAAHHPLPVLFELSVANADKGALPRAELLRRVAQFAGGGGATLGAQYAVALTAAPLFLQKARLFPGCVFVVGVDTVRRILDPKYYADGDAAEMAAALAEIKYLGCRIIVGGRVQQAASPQASAAQQQQQRQQNGFDEQQHAPQEAPPQQQQQQPRQQQRRQRFETLSDVLRDSPLPQSLRGMFIGLEEDDFRVDLSSTELRAKAAAAAARKRAAAMRRVSADDGALPHER</sequence>
<dbReference type="OrthoDB" id="5591297at2759"/>
<feature type="compositionally biased region" description="Low complexity" evidence="1">
    <location>
        <begin position="313"/>
        <end position="330"/>
    </location>
</feature>
<dbReference type="InterPro" id="IPR014729">
    <property type="entry name" value="Rossmann-like_a/b/a_fold"/>
</dbReference>